<evidence type="ECO:0000313" key="6">
    <source>
        <dbReference type="EMBL" id="KEQ64489.1"/>
    </source>
</evidence>
<dbReference type="InterPro" id="IPR051013">
    <property type="entry name" value="MBL_superfamily_lactonases"/>
</dbReference>
<dbReference type="Gene3D" id="3.60.15.10">
    <property type="entry name" value="Ribonuclease Z/Hydroxyacylglutathione hydrolase-like"/>
    <property type="match status" value="1"/>
</dbReference>
<dbReference type="RefSeq" id="XP_040881512.1">
    <property type="nucleotide sequence ID" value="XM_041026029.1"/>
</dbReference>
<dbReference type="InterPro" id="IPR001279">
    <property type="entry name" value="Metallo-B-lactamas"/>
</dbReference>
<dbReference type="EMBL" id="KL584828">
    <property type="protein sequence ID" value="KEQ64489.1"/>
    <property type="molecule type" value="Genomic_DNA"/>
</dbReference>
<keyword evidence="3" id="KW-0378">Hydrolase</keyword>
<evidence type="ECO:0000256" key="4">
    <source>
        <dbReference type="ARBA" id="ARBA00022833"/>
    </source>
</evidence>
<evidence type="ECO:0000256" key="3">
    <source>
        <dbReference type="ARBA" id="ARBA00022801"/>
    </source>
</evidence>
<dbReference type="InterPro" id="IPR036866">
    <property type="entry name" value="RibonucZ/Hydroxyglut_hydro"/>
</dbReference>
<reference evidence="6 7" key="1">
    <citation type="journal article" date="2014" name="BMC Genomics">
        <title>Genome sequencing of four Aureobasidium pullulans varieties: biotechnological potential, stress tolerance, and description of new species.</title>
        <authorList>
            <person name="Gostin Ar C."/>
            <person name="Ohm R.A."/>
            <person name="Kogej T."/>
            <person name="Sonjak S."/>
            <person name="Turk M."/>
            <person name="Zajc J."/>
            <person name="Zalar P."/>
            <person name="Grube M."/>
            <person name="Sun H."/>
            <person name="Han J."/>
            <person name="Sharma A."/>
            <person name="Chiniquy J."/>
            <person name="Ngan C.Y."/>
            <person name="Lipzen A."/>
            <person name="Barry K."/>
            <person name="Grigoriev I.V."/>
            <person name="Gunde-Cimerman N."/>
        </authorList>
    </citation>
    <scope>NUCLEOTIDE SEQUENCE [LARGE SCALE GENOMIC DNA]</scope>
    <source>
        <strain evidence="6 7">CBS 110374</strain>
    </source>
</reference>
<keyword evidence="2" id="KW-0479">Metal-binding</keyword>
<evidence type="ECO:0000259" key="5">
    <source>
        <dbReference type="Pfam" id="PF00753"/>
    </source>
</evidence>
<keyword evidence="4" id="KW-0862">Zinc</keyword>
<dbReference type="Pfam" id="PF00753">
    <property type="entry name" value="Lactamase_B"/>
    <property type="match status" value="1"/>
</dbReference>
<dbReference type="PANTHER" id="PTHR42978">
    <property type="entry name" value="QUORUM-QUENCHING LACTONASE YTNP-RELATED-RELATED"/>
    <property type="match status" value="1"/>
</dbReference>
<dbReference type="GO" id="GO:0016787">
    <property type="term" value="F:hydrolase activity"/>
    <property type="evidence" value="ECO:0007669"/>
    <property type="project" value="UniProtKB-KW"/>
</dbReference>
<dbReference type="GO" id="GO:0046872">
    <property type="term" value="F:metal ion binding"/>
    <property type="evidence" value="ECO:0007669"/>
    <property type="project" value="UniProtKB-KW"/>
</dbReference>
<proteinExistence type="inferred from homology"/>
<feature type="domain" description="Metallo-beta-lactamase" evidence="5">
    <location>
        <begin position="44"/>
        <end position="150"/>
    </location>
</feature>
<keyword evidence="7" id="KW-1185">Reference proteome</keyword>
<dbReference type="STRING" id="1043003.A0A074VYY3"/>
<evidence type="ECO:0000313" key="7">
    <source>
        <dbReference type="Proteomes" id="UP000030672"/>
    </source>
</evidence>
<organism evidence="6 7">
    <name type="scientific">Aureobasidium melanogenum (strain CBS 110374)</name>
    <name type="common">Aureobasidium pullulans var. melanogenum</name>
    <dbReference type="NCBI Taxonomy" id="1043003"/>
    <lineage>
        <taxon>Eukaryota</taxon>
        <taxon>Fungi</taxon>
        <taxon>Dikarya</taxon>
        <taxon>Ascomycota</taxon>
        <taxon>Pezizomycotina</taxon>
        <taxon>Dothideomycetes</taxon>
        <taxon>Dothideomycetidae</taxon>
        <taxon>Dothideales</taxon>
        <taxon>Saccotheciaceae</taxon>
        <taxon>Aureobasidium</taxon>
    </lineage>
</organism>
<evidence type="ECO:0000256" key="2">
    <source>
        <dbReference type="ARBA" id="ARBA00022723"/>
    </source>
</evidence>
<sequence>MTTIDIPESVQAVDVFAIDTGAILDIPTSTFVKPVYGGSERLQCPAYVFLIRHTSGRQVLFDLGLRHDWNNLPPQKVKAINKNGWRITAGKSLEQVLAADGIDVAEGAVDTVIWSHPHLDHVGDISVFPQTTTLVVGKGFKTEHMPGYPLNPSSGVWNSDFESRDVHQIDFEDGLSIGGFPAHDYFGDGSLFLLDTPGHMKSHVWFIFMGGDIAHHPGQIRPSSYRPLPVSSPVLHLVASDEMVKVSDGDLKKPFYKPAPGIHHDMNILQDSLEAVRKFDGDDRVLILLAHDSSLREHLESFRNNIDKAFDLKTHDQMRWEFLNGLGSIS</sequence>
<comment type="similarity">
    <text evidence="1">Belongs to the metallo-beta-lactamase superfamily.</text>
</comment>
<accession>A0A074VYY3</accession>
<dbReference type="CDD" id="cd07730">
    <property type="entry name" value="metallo-hydrolase-like_MBL-fold"/>
    <property type="match status" value="1"/>
</dbReference>
<name>A0A074VYY3_AURM1</name>
<dbReference type="SUPFAM" id="SSF56281">
    <property type="entry name" value="Metallo-hydrolase/oxidoreductase"/>
    <property type="match status" value="1"/>
</dbReference>
<evidence type="ECO:0000256" key="1">
    <source>
        <dbReference type="ARBA" id="ARBA00007749"/>
    </source>
</evidence>
<dbReference type="GeneID" id="63919402"/>
<dbReference type="PANTHER" id="PTHR42978:SF5">
    <property type="entry name" value="METALLO-BETA-LACTAMASE DOMAIN-CONTAINING PROTEIN"/>
    <property type="match status" value="1"/>
</dbReference>
<dbReference type="HOGENOM" id="CLU_030571_1_0_1"/>
<gene>
    <name evidence="6" type="ORF">M437DRAFT_73462</name>
</gene>
<dbReference type="Proteomes" id="UP000030672">
    <property type="component" value="Unassembled WGS sequence"/>
</dbReference>
<dbReference type="AlphaFoldDB" id="A0A074VYY3"/>
<protein>
    <recommendedName>
        <fullName evidence="5">Metallo-beta-lactamase domain-containing protein</fullName>
    </recommendedName>
</protein>